<sequence length="2161" mass="236286">MKKNKYLHRFVALVMTAVMLLSLVVIDNRIGMKAEDEYTKEVINLETYIPKKVTYKKNKDGSVKTGSVEEVEISVPEETAVTFKGDYLMQELDASDKKQIIATSCDASDKKTTKQASEIEEIRITDSEDEYQYAVYKAADEKDTYEFAGIIRVYGENAENGDNLSVAGPTMHISAEAGNKSIPQINDKNGDSFYYAEKGDVVSVKGYVSDGTEQVDGYIKQTPEDPADIVKLTYTLNGGNEKEIPIGKDGGAFDVKVPESGSYVFTAYSREGKKVFIPVTIRYTSDIRIQDVTVDEDSELKITEGILGEFLNKKGDGIRVTVSALEDIGDSNFADLDLEYCFVNGTTMNNWQSVCMDKDEDTGICSKTVLIPKSSVAGADYKVIFRVTDHIYESIGTYKFDENGSFVYIDEKAPEITKGSFRGIKGNDSATISIQNYTYDADTWFSGAELTGVAAVEDYAPIDTARISLDGEIIETVTDISADANQYSYTYDDIPISALVDKSGKHTVLYEAVNRLGQTGTKEITFNLDTKAPQALILSQANGGVSLQDQAEYTVTAKTGETLIFRISDADSQIDTAKTKVYVNGEEVTLTGDELSLPDVGVYKVTLDAYDCAGNTTKKTVTVYVNKETLQDSLTVSSEGKTIDAKDQALVYAGHNGSATTVTYKVTGLDLDADDIVKTVTRKAPDAAASAAGIEVAPSRTDISANGNLKTVTLTYDLTTEGVYAFHFTSKHHYVAANEDANTTDASIQVLYDKTAPSIAAMEFAGAKASADGIYYFSKDPSIHITAEDAFSLGDYKVTDQVGNTILTGNIAANGDKTFDKTLVLTNGIEENKIYTIIFYISDKSGNIATKSNENGVAYRFAVDTEKPAVDIADKESTNSLKLTQYWNGSDVTVKASASDNFLISRITASATCDGKAVADQEQKMDLETETIGQTMNASFIYKKAGAYEVTVTAYDEVGNTKTAKCTFVIDNELADISFSGIPVSGVYKNDGTQTITVKAADDYGIAASDVVVKVVYETYDYDATTGAGVKGEEIITAKNSSDQTVTATIKNCKVIDGKPMKYYIAVSATDRSGNSSEKRSKTFYYDPYKPEVTVEPAIAGTGTKYYNDKVRFNITVAEQFELGANVYVLNTDDYKNCKSEADYAAKAYKTFSYKDVKQKTFGFTVSKADRYKWTVVAVDASGNAATVSDIRFTIDTEKPLVEIEGVPDDKKSTGTTIRVVITDNERLDPESFKVVECYKYFDGTEYIEKELKIKQVGAKELEASAYCGQKSGKACSYVFKVTGKDRAGNDVEYEINDSRFKVDSTLPDIVLDRYPDSENDGYYNKNVSFKFTVTEQFPLKTKITVSDKNKDVNGDEDETYVLNETTGTYTVKRKTPGVYNLTIKAVDAFGNVNYVRDIKFVIDKESPVATIEGVPENGLTQGTNVKITVTDNQKLLLKDFQITEYYKCFDESKYTQKKLAIKKVDGKTLEASAYCGQKKGKACSYYFKVTGTDKAGNKVSYDVAGSCFKVDATKPKVTITPRLEQTNDGYYNKDIAFDIAVEEQFAETHEIVVSDKNKDTNGDADDTFTMKGTSGTYTVKRNAQGIYNLKVTVTDAFGNVTEDEAAFVIDKTKPTIGIATVNKLNNGNVALNVNLADNYKGKSYTVHVKRKDASGAVAYDGDYRTVEWNNTSVNPEIVFSDEGDYEITVSADDKAGNEQIAENVSFRIDKTAPVLSITGVADSQNTSCTATLTVNEAFAFSYDGEAMNSADITATITKKTDGTGASTVATLNTGNFSSGNPHTATYTFDEDGEYTITFNAKDMTGNVATAVTKTFKVDKTAPELKVSAVNSKNSVVNEYETVGGSSVNNTDYVDMNIEVTESFFASNKVNISVQKDGEDVSSSYFTNFGSNAAVSRGSQRFDEDGVYTIAVTAEDALGNKADDYNMVFTVDNTPPTIDKTAKMAEFTERRSEDGELLLNSQDFADIKEKGYDALWSVNDTSVFKASVKLDGIDFVDFSDLTDGYHTMTISVTDEVGHVTTETFDFTYDGTAPRIIITGVDDKSVVRNPFTMKIGLEDADDMLTEIVINGDTIDPALYEDTNSYEFQVENYGNYKVRVSARDTAGNVTSTYDSATDEVFSFQLKEKTSPILIVIIILAILAVVAVILLLIMKKRRNSHSSK</sequence>
<accession>A0A8I0AM75</accession>
<dbReference type="Pfam" id="PF13750">
    <property type="entry name" value="Big_3_3"/>
    <property type="match status" value="2"/>
</dbReference>
<reference evidence="3 4" key="1">
    <citation type="submission" date="2020-08" db="EMBL/GenBank/DDBJ databases">
        <title>Genome public.</title>
        <authorList>
            <person name="Liu C."/>
            <person name="Sun Q."/>
        </authorList>
    </citation>
    <scope>NUCLEOTIDE SEQUENCE [LARGE SCALE GENOMIC DNA]</scope>
    <source>
        <strain evidence="3 4">NSJ-10</strain>
    </source>
</reference>
<dbReference type="EMBL" id="JACOOX010000001">
    <property type="protein sequence ID" value="MBC5661609.1"/>
    <property type="molecule type" value="Genomic_DNA"/>
</dbReference>
<keyword evidence="1" id="KW-1133">Transmembrane helix</keyword>
<dbReference type="Proteomes" id="UP000615234">
    <property type="component" value="Unassembled WGS sequence"/>
</dbReference>
<dbReference type="InterPro" id="IPR022038">
    <property type="entry name" value="Ig-like_bact"/>
</dbReference>
<organism evidence="3 4">
    <name type="scientific">Coprococcus hominis</name>
    <name type="common">ex Liu et al. 2022</name>
    <dbReference type="NCBI Taxonomy" id="2763039"/>
    <lineage>
        <taxon>Bacteria</taxon>
        <taxon>Bacillati</taxon>
        <taxon>Bacillota</taxon>
        <taxon>Clostridia</taxon>
        <taxon>Lachnospirales</taxon>
        <taxon>Lachnospiraceae</taxon>
        <taxon>Coprococcus</taxon>
    </lineage>
</organism>
<evidence type="ECO:0000313" key="3">
    <source>
        <dbReference type="EMBL" id="MBC5661609.1"/>
    </source>
</evidence>
<comment type="caution">
    <text evidence="3">The sequence shown here is derived from an EMBL/GenBank/DDBJ whole genome shotgun (WGS) entry which is preliminary data.</text>
</comment>
<keyword evidence="4" id="KW-1185">Reference proteome</keyword>
<dbReference type="CDD" id="cd00146">
    <property type="entry name" value="PKD"/>
    <property type="match status" value="1"/>
</dbReference>
<feature type="transmembrane region" description="Helical" evidence="1">
    <location>
        <begin position="2130"/>
        <end position="2151"/>
    </location>
</feature>
<keyword evidence="1" id="KW-0472">Membrane</keyword>
<name>A0A8I0AM75_9FIRM</name>
<proteinExistence type="predicted"/>
<dbReference type="Gene3D" id="3.30.420.430">
    <property type="match status" value="1"/>
</dbReference>
<dbReference type="RefSeq" id="WP_186847265.1">
    <property type="nucleotide sequence ID" value="NZ_JACOOX010000001.1"/>
</dbReference>
<evidence type="ECO:0000256" key="1">
    <source>
        <dbReference type="SAM" id="Phobius"/>
    </source>
</evidence>
<feature type="domain" description="Ig-like" evidence="2">
    <location>
        <begin position="1791"/>
        <end position="1922"/>
    </location>
</feature>
<protein>
    <recommendedName>
        <fullName evidence="2">Ig-like domain-containing protein</fullName>
    </recommendedName>
</protein>
<gene>
    <name evidence="3" type="ORF">H8S09_01660</name>
</gene>
<evidence type="ECO:0000313" key="4">
    <source>
        <dbReference type="Proteomes" id="UP000615234"/>
    </source>
</evidence>
<keyword evidence="1" id="KW-0812">Transmembrane</keyword>
<evidence type="ECO:0000259" key="2">
    <source>
        <dbReference type="Pfam" id="PF13750"/>
    </source>
</evidence>
<feature type="domain" description="Ig-like" evidence="2">
    <location>
        <begin position="1577"/>
        <end position="1698"/>
    </location>
</feature>